<evidence type="ECO:0000256" key="1">
    <source>
        <dbReference type="SAM" id="MobiDB-lite"/>
    </source>
</evidence>
<name>A0A7G9Z9U5_9EURY</name>
<reference evidence="5" key="1">
    <citation type="submission" date="2020-06" db="EMBL/GenBank/DDBJ databases">
        <title>Unique genomic features of the anaerobic methanotrophic archaea.</title>
        <authorList>
            <person name="Chadwick G.L."/>
            <person name="Skennerton C.T."/>
            <person name="Laso-Perez R."/>
            <person name="Leu A.O."/>
            <person name="Speth D.R."/>
            <person name="Yu H."/>
            <person name="Morgan-Lang C."/>
            <person name="Hatzenpichler R."/>
            <person name="Goudeau D."/>
            <person name="Malmstrom R."/>
            <person name="Brazelton W.J."/>
            <person name="Woyke T."/>
            <person name="Hallam S.J."/>
            <person name="Tyson G.W."/>
            <person name="Wegener G."/>
            <person name="Boetius A."/>
            <person name="Orphan V."/>
        </authorList>
    </citation>
    <scope>NUCLEOTIDE SEQUENCE</scope>
</reference>
<feature type="domain" description="Terminase ATPase subunit N-terminal" evidence="2">
    <location>
        <begin position="9"/>
        <end position="46"/>
    </location>
</feature>
<dbReference type="EMBL" id="MT631587">
    <property type="protein sequence ID" value="QNO54598.1"/>
    <property type="molecule type" value="Genomic_DNA"/>
</dbReference>
<dbReference type="InterPro" id="IPR009057">
    <property type="entry name" value="Homeodomain-like_sf"/>
</dbReference>
<dbReference type="SUPFAM" id="SSF46689">
    <property type="entry name" value="Homeodomain-like"/>
    <property type="match status" value="1"/>
</dbReference>
<dbReference type="EMBL" id="MT631681">
    <property type="protein sequence ID" value="QNO57153.1"/>
    <property type="molecule type" value="Genomic_DNA"/>
</dbReference>
<evidence type="ECO:0000313" key="3">
    <source>
        <dbReference type="EMBL" id="QNO54598.1"/>
    </source>
</evidence>
<gene>
    <name evidence="6" type="ORF">HJKONFEM_00003</name>
    <name evidence="3" type="ORF">MGEBMHLL_00007</name>
    <name evidence="4" type="ORF">OHJJKADD_00001</name>
    <name evidence="5" type="ORF">PEKJEAHP_00030</name>
</gene>
<dbReference type="EMBL" id="MT631656">
    <property type="protein sequence ID" value="QNO56429.1"/>
    <property type="molecule type" value="Genomic_DNA"/>
</dbReference>
<feature type="region of interest" description="Disordered" evidence="1">
    <location>
        <begin position="41"/>
        <end position="78"/>
    </location>
</feature>
<organism evidence="5">
    <name type="scientific">Candidatus Methanophaga sp. ANME-1 ERB7</name>
    <dbReference type="NCBI Taxonomy" id="2759913"/>
    <lineage>
        <taxon>Archaea</taxon>
        <taxon>Methanobacteriati</taxon>
        <taxon>Methanobacteriota</taxon>
        <taxon>Stenosarchaea group</taxon>
        <taxon>Methanomicrobia</taxon>
        <taxon>Candidatus Methanophagales</taxon>
        <taxon>Candidatus Methanophagaceae</taxon>
        <taxon>Candidatus Methanophaga</taxon>
    </lineage>
</organism>
<proteinExistence type="predicted"/>
<dbReference type="Gene3D" id="1.10.10.10">
    <property type="entry name" value="Winged helix-like DNA-binding domain superfamily/Winged helix DNA-binding domain"/>
    <property type="match status" value="1"/>
</dbReference>
<dbReference type="Pfam" id="PF06056">
    <property type="entry name" value="Terminase_5"/>
    <property type="match status" value="1"/>
</dbReference>
<evidence type="ECO:0000313" key="5">
    <source>
        <dbReference type="EMBL" id="QNO57029.1"/>
    </source>
</evidence>
<accession>A0A7G9Z9U5</accession>
<dbReference type="InterPro" id="IPR010332">
    <property type="entry name" value="ATPase_terminase-su_N"/>
</dbReference>
<evidence type="ECO:0000313" key="6">
    <source>
        <dbReference type="EMBL" id="QNO57153.1"/>
    </source>
</evidence>
<dbReference type="AlphaFoldDB" id="A0A7G9Z9U5"/>
<dbReference type="EMBL" id="MT631676">
    <property type="protein sequence ID" value="QNO57029.1"/>
    <property type="molecule type" value="Genomic_DNA"/>
</dbReference>
<sequence length="78" mass="9217">MNKKLLIFKRKKAKELHEEGRSNGEIACHLLASKNSVGKWVQRDESEISSDNRSWEKGKSRKYTPETKQQIRQKHDEH</sequence>
<evidence type="ECO:0000313" key="4">
    <source>
        <dbReference type="EMBL" id="QNO56429.1"/>
    </source>
</evidence>
<evidence type="ECO:0000259" key="2">
    <source>
        <dbReference type="Pfam" id="PF06056"/>
    </source>
</evidence>
<dbReference type="InterPro" id="IPR036388">
    <property type="entry name" value="WH-like_DNA-bd_sf"/>
</dbReference>
<protein>
    <recommendedName>
        <fullName evidence="2">Terminase ATPase subunit N-terminal domain-containing protein</fullName>
    </recommendedName>
</protein>